<dbReference type="EMBL" id="JACEFO010001625">
    <property type="protein sequence ID" value="KAF8729200.1"/>
    <property type="molecule type" value="Genomic_DNA"/>
</dbReference>
<name>A0A835F5W8_9POAL</name>
<gene>
    <name evidence="2" type="ORF">HU200_017784</name>
</gene>
<evidence type="ECO:0000256" key="1">
    <source>
        <dbReference type="SAM" id="MobiDB-lite"/>
    </source>
</evidence>
<organism evidence="2 3">
    <name type="scientific">Digitaria exilis</name>
    <dbReference type="NCBI Taxonomy" id="1010633"/>
    <lineage>
        <taxon>Eukaryota</taxon>
        <taxon>Viridiplantae</taxon>
        <taxon>Streptophyta</taxon>
        <taxon>Embryophyta</taxon>
        <taxon>Tracheophyta</taxon>
        <taxon>Spermatophyta</taxon>
        <taxon>Magnoliopsida</taxon>
        <taxon>Liliopsida</taxon>
        <taxon>Poales</taxon>
        <taxon>Poaceae</taxon>
        <taxon>PACMAD clade</taxon>
        <taxon>Panicoideae</taxon>
        <taxon>Panicodae</taxon>
        <taxon>Paniceae</taxon>
        <taxon>Anthephorinae</taxon>
        <taxon>Digitaria</taxon>
    </lineage>
</organism>
<dbReference type="Proteomes" id="UP000636709">
    <property type="component" value="Unassembled WGS sequence"/>
</dbReference>
<feature type="region of interest" description="Disordered" evidence="1">
    <location>
        <begin position="122"/>
        <end position="144"/>
    </location>
</feature>
<accession>A0A835F5W8</accession>
<feature type="region of interest" description="Disordered" evidence="1">
    <location>
        <begin position="1"/>
        <end position="50"/>
    </location>
</feature>
<evidence type="ECO:0000313" key="2">
    <source>
        <dbReference type="EMBL" id="KAF8729200.1"/>
    </source>
</evidence>
<feature type="compositionally biased region" description="Low complexity" evidence="1">
    <location>
        <begin position="126"/>
        <end position="135"/>
    </location>
</feature>
<reference evidence="2" key="1">
    <citation type="submission" date="2020-07" db="EMBL/GenBank/DDBJ databases">
        <title>Genome sequence and genetic diversity analysis of an under-domesticated orphan crop, white fonio (Digitaria exilis).</title>
        <authorList>
            <person name="Bennetzen J.L."/>
            <person name="Chen S."/>
            <person name="Ma X."/>
            <person name="Wang X."/>
            <person name="Yssel A.E.J."/>
            <person name="Chaluvadi S.R."/>
            <person name="Johnson M."/>
            <person name="Gangashetty P."/>
            <person name="Hamidou F."/>
            <person name="Sanogo M.D."/>
            <person name="Zwaenepoel A."/>
            <person name="Wallace J."/>
            <person name="Van De Peer Y."/>
            <person name="Van Deynze A."/>
        </authorList>
    </citation>
    <scope>NUCLEOTIDE SEQUENCE</scope>
    <source>
        <tissue evidence="2">Leaves</tissue>
    </source>
</reference>
<keyword evidence="3" id="KW-1185">Reference proteome</keyword>
<dbReference type="Gramene" id="Dexi1A01G0023700.1">
    <property type="protein sequence ID" value="Dexi1A01G0023700.1:cds"/>
    <property type="gene ID" value="Dexi1A01G0023700"/>
</dbReference>
<dbReference type="Gramene" id="Dexi1B01G0022750.1">
    <property type="protein sequence ID" value="Dexi1B01G0022750.1:cds"/>
    <property type="gene ID" value="Dexi1B01G0022750"/>
</dbReference>
<protein>
    <submittedName>
        <fullName evidence="2">Uncharacterized protein</fullName>
    </submittedName>
</protein>
<proteinExistence type="predicted"/>
<feature type="compositionally biased region" description="Pro residues" evidence="1">
    <location>
        <begin position="34"/>
        <end position="50"/>
    </location>
</feature>
<evidence type="ECO:0000313" key="3">
    <source>
        <dbReference type="Proteomes" id="UP000636709"/>
    </source>
</evidence>
<sequence length="144" mass="14923">MRDGPGLVLSPISHPRDASGDSALDAPSARPVASMPPSPPPPPLRLNPSLPVPVLRPPVHPLLRRPPVPVQAPVAASASRPGLHGQLLPFDADHRQAEAVCPSPRVAAAPDGARQCGSACCPPVTRLPDPAAAPAGRRRRMPRP</sequence>
<comment type="caution">
    <text evidence="2">The sequence shown here is derived from an EMBL/GenBank/DDBJ whole genome shotgun (WGS) entry which is preliminary data.</text>
</comment>
<dbReference type="AlphaFoldDB" id="A0A835F5W8"/>